<keyword evidence="5 6" id="KW-0949">S-adenosyl-L-methionine</keyword>
<evidence type="ECO:0000313" key="8">
    <source>
        <dbReference type="EMBL" id="KXZ58880.1"/>
    </source>
</evidence>
<evidence type="ECO:0000256" key="2">
    <source>
        <dbReference type="ARBA" id="ARBA00022552"/>
    </source>
</evidence>
<keyword evidence="1 6" id="KW-0963">Cytoplasm</keyword>
<dbReference type="GO" id="GO:0005737">
    <property type="term" value="C:cytoplasm"/>
    <property type="evidence" value="ECO:0007669"/>
    <property type="project" value="UniProtKB-SubCell"/>
</dbReference>
<feature type="domain" description="Tetrapyrrole methylase" evidence="7">
    <location>
        <begin position="10"/>
        <end position="210"/>
    </location>
</feature>
<evidence type="ECO:0000259" key="7">
    <source>
        <dbReference type="Pfam" id="PF00590"/>
    </source>
</evidence>
<keyword evidence="2 6" id="KW-0698">rRNA processing</keyword>
<dbReference type="InterPro" id="IPR014776">
    <property type="entry name" value="4pyrrole_Mease_sub2"/>
</dbReference>
<keyword evidence="9" id="KW-1185">Reference proteome</keyword>
<dbReference type="PANTHER" id="PTHR46111:SF1">
    <property type="entry name" value="RIBOSOMAL RNA SMALL SUBUNIT METHYLTRANSFERASE I"/>
    <property type="match status" value="1"/>
</dbReference>
<evidence type="ECO:0000256" key="4">
    <source>
        <dbReference type="ARBA" id="ARBA00022679"/>
    </source>
</evidence>
<dbReference type="PIRSF" id="PIRSF005917">
    <property type="entry name" value="MTase_YraL"/>
    <property type="match status" value="1"/>
</dbReference>
<sequence length="280" mass="30432">MTDSSDRAALVLVGTPLGNLGDASPRMREEIAAADLIAAEDTRRFLDLAERLEVQHTAKIMSLFDHNEQSRAERIADAVDSGMRVVLLTDAGMPGVSDPGYHVVKAVSDRGLPVTSAPGPTAVTTALALSGLPTDRFTFEGFLPRKSGKRRALLQSLEREERTMVFYEAPHRIVQSVEAIVEVFGHDRRIALCRELTKLHEEVIRGRAADVLLDIADGVRGEIALVVSGTDGPGVEPEDVLERVSELVTQGMRGKDAAAQVAKTAGLKTREVYEAYLHRE</sequence>
<organism evidence="8 9">
    <name type="scientific">Brevibacterium ravenspurgense</name>
    <dbReference type="NCBI Taxonomy" id="479117"/>
    <lineage>
        <taxon>Bacteria</taxon>
        <taxon>Bacillati</taxon>
        <taxon>Actinomycetota</taxon>
        <taxon>Actinomycetes</taxon>
        <taxon>Micrococcales</taxon>
        <taxon>Brevibacteriaceae</taxon>
        <taxon>Brevibacterium</taxon>
    </lineage>
</organism>
<comment type="subcellular location">
    <subcellularLocation>
        <location evidence="6">Cytoplasm</location>
    </subcellularLocation>
</comment>
<evidence type="ECO:0000256" key="1">
    <source>
        <dbReference type="ARBA" id="ARBA00022490"/>
    </source>
</evidence>
<dbReference type="HAMAP" id="MF_01877">
    <property type="entry name" value="16SrRNA_methyltr_I"/>
    <property type="match status" value="1"/>
</dbReference>
<dbReference type="AlphaFoldDB" id="A0A150HB47"/>
<dbReference type="Proteomes" id="UP000243589">
    <property type="component" value="Unassembled WGS sequence"/>
</dbReference>
<keyword evidence="3 6" id="KW-0489">Methyltransferase</keyword>
<evidence type="ECO:0000256" key="5">
    <source>
        <dbReference type="ARBA" id="ARBA00022691"/>
    </source>
</evidence>
<gene>
    <name evidence="6 8" type="primary">rsmI</name>
    <name evidence="8" type="ORF">Bravens_00752</name>
</gene>
<dbReference type="Pfam" id="PF00590">
    <property type="entry name" value="TP_methylase"/>
    <property type="match status" value="1"/>
</dbReference>
<comment type="caution">
    <text evidence="8">The sequence shown here is derived from an EMBL/GenBank/DDBJ whole genome shotgun (WGS) entry which is preliminary data.</text>
</comment>
<dbReference type="SUPFAM" id="SSF53790">
    <property type="entry name" value="Tetrapyrrole methylase"/>
    <property type="match status" value="1"/>
</dbReference>
<comment type="function">
    <text evidence="6">Catalyzes the 2'-O-methylation of the ribose of cytidine 1402 (C1402) in 16S rRNA.</text>
</comment>
<reference evidence="8 9" key="1">
    <citation type="submission" date="2016-01" db="EMBL/GenBank/DDBJ databases">
        <title>Use of Whole Genome Sequencing to ascertain that Brevibacterium massiliense (Roux, Raoult 2009) is a later heterotypic synonym of Brevibacterium ravenspurgense (Mages 2008).</title>
        <authorList>
            <person name="Bernier A.-M."/>
            <person name="Burdz T."/>
            <person name="Huynh C."/>
            <person name="Pachecho A.L."/>
            <person name="Wiebe D."/>
            <person name="Bonner C."/>
            <person name="Bernard K."/>
        </authorList>
    </citation>
    <scope>NUCLEOTIDE SEQUENCE [LARGE SCALE GENOMIC DNA]</scope>
    <source>
        <strain evidence="8 9">CCUG56047</strain>
    </source>
</reference>
<comment type="catalytic activity">
    <reaction evidence="6">
        <text>cytidine(1402) in 16S rRNA + S-adenosyl-L-methionine = 2'-O-methylcytidine(1402) in 16S rRNA + S-adenosyl-L-homocysteine + H(+)</text>
        <dbReference type="Rhea" id="RHEA:42924"/>
        <dbReference type="Rhea" id="RHEA-COMP:10285"/>
        <dbReference type="Rhea" id="RHEA-COMP:10286"/>
        <dbReference type="ChEBI" id="CHEBI:15378"/>
        <dbReference type="ChEBI" id="CHEBI:57856"/>
        <dbReference type="ChEBI" id="CHEBI:59789"/>
        <dbReference type="ChEBI" id="CHEBI:74495"/>
        <dbReference type="ChEBI" id="CHEBI:82748"/>
        <dbReference type="EC" id="2.1.1.198"/>
    </reaction>
</comment>
<dbReference type="InterPro" id="IPR035996">
    <property type="entry name" value="4pyrrol_Methylase_sf"/>
</dbReference>
<dbReference type="EMBL" id="LQQC01000008">
    <property type="protein sequence ID" value="KXZ58880.1"/>
    <property type="molecule type" value="Genomic_DNA"/>
</dbReference>
<dbReference type="InterPro" id="IPR014777">
    <property type="entry name" value="4pyrrole_Mease_sub1"/>
</dbReference>
<dbReference type="PATRIC" id="fig|479117.4.peg.753"/>
<keyword evidence="4 6" id="KW-0808">Transferase</keyword>
<dbReference type="InterPro" id="IPR000878">
    <property type="entry name" value="4pyrrol_Mease"/>
</dbReference>
<dbReference type="Gene3D" id="3.40.1010.10">
    <property type="entry name" value="Cobalt-precorrin-4 Transmethylase, Domain 1"/>
    <property type="match status" value="1"/>
</dbReference>
<dbReference type="EC" id="2.1.1.198" evidence="6"/>
<dbReference type="NCBIfam" id="TIGR00096">
    <property type="entry name" value="16S rRNA (cytidine(1402)-2'-O)-methyltransferase"/>
    <property type="match status" value="1"/>
</dbReference>
<dbReference type="GO" id="GO:0070677">
    <property type="term" value="F:rRNA (cytosine-2'-O-)-methyltransferase activity"/>
    <property type="evidence" value="ECO:0007669"/>
    <property type="project" value="UniProtKB-UniRule"/>
</dbReference>
<proteinExistence type="inferred from homology"/>
<accession>A0A150HB47</accession>
<dbReference type="PANTHER" id="PTHR46111">
    <property type="entry name" value="RIBOSOMAL RNA SMALL SUBUNIT METHYLTRANSFERASE I"/>
    <property type="match status" value="1"/>
</dbReference>
<evidence type="ECO:0000313" key="9">
    <source>
        <dbReference type="Proteomes" id="UP000243589"/>
    </source>
</evidence>
<dbReference type="Gene3D" id="3.30.950.10">
    <property type="entry name" value="Methyltransferase, Cobalt-precorrin-4 Transmethylase, Domain 2"/>
    <property type="match status" value="1"/>
</dbReference>
<dbReference type="FunFam" id="3.30.950.10:FF:000002">
    <property type="entry name" value="Ribosomal RNA small subunit methyltransferase I"/>
    <property type="match status" value="1"/>
</dbReference>
<dbReference type="InterPro" id="IPR008189">
    <property type="entry name" value="rRNA_ssu_MeTfrase_I"/>
</dbReference>
<protein>
    <recommendedName>
        <fullName evidence="6">Ribosomal RNA small subunit methyltransferase I</fullName>
        <ecNumber evidence="6">2.1.1.198</ecNumber>
    </recommendedName>
    <alternativeName>
        <fullName evidence="6">16S rRNA 2'-O-ribose C1402 methyltransferase</fullName>
    </alternativeName>
    <alternativeName>
        <fullName evidence="6">rRNA (cytidine-2'-O-)-methyltransferase RsmI</fullName>
    </alternativeName>
</protein>
<comment type="similarity">
    <text evidence="6">Belongs to the methyltransferase superfamily. RsmI family.</text>
</comment>
<evidence type="ECO:0000256" key="3">
    <source>
        <dbReference type="ARBA" id="ARBA00022603"/>
    </source>
</evidence>
<dbReference type="RefSeq" id="WP_062020423.1">
    <property type="nucleotide sequence ID" value="NZ_LQQC01000008.1"/>
</dbReference>
<name>A0A150HB47_9MICO</name>
<evidence type="ECO:0000256" key="6">
    <source>
        <dbReference type="HAMAP-Rule" id="MF_01877"/>
    </source>
</evidence>
<dbReference type="CDD" id="cd11648">
    <property type="entry name" value="RsmI"/>
    <property type="match status" value="1"/>
</dbReference>